<evidence type="ECO:0000256" key="2">
    <source>
        <dbReference type="ARBA" id="ARBA00023027"/>
    </source>
</evidence>
<feature type="domain" description="D-isomer specific 2-hydroxyacid dehydrogenase catalytic" evidence="4">
    <location>
        <begin position="51"/>
        <end position="322"/>
    </location>
</feature>
<evidence type="ECO:0000259" key="4">
    <source>
        <dbReference type="Pfam" id="PF00389"/>
    </source>
</evidence>
<accession>A0ABS8KPQ7</accession>
<dbReference type="Pfam" id="PF00389">
    <property type="entry name" value="2-Hacid_dh"/>
    <property type="match status" value="1"/>
</dbReference>
<organism evidence="6 7">
    <name type="scientific">Reyranella aquatilis</name>
    <dbReference type="NCBI Taxonomy" id="2035356"/>
    <lineage>
        <taxon>Bacteria</taxon>
        <taxon>Pseudomonadati</taxon>
        <taxon>Pseudomonadota</taxon>
        <taxon>Alphaproteobacteria</taxon>
        <taxon>Hyphomicrobiales</taxon>
        <taxon>Reyranellaceae</taxon>
        <taxon>Reyranella</taxon>
    </lineage>
</organism>
<dbReference type="Pfam" id="PF02826">
    <property type="entry name" value="2-Hacid_dh_C"/>
    <property type="match status" value="1"/>
</dbReference>
<dbReference type="SUPFAM" id="SSF51735">
    <property type="entry name" value="NAD(P)-binding Rossmann-fold domains"/>
    <property type="match status" value="1"/>
</dbReference>
<reference evidence="6 7" key="1">
    <citation type="submission" date="2021-11" db="EMBL/GenBank/DDBJ databases">
        <authorList>
            <person name="Lee D.-H."/>
            <person name="Kim S.-B."/>
        </authorList>
    </citation>
    <scope>NUCLEOTIDE SEQUENCE [LARGE SCALE GENOMIC DNA]</scope>
    <source>
        <strain evidence="6 7">KCTC 52223</strain>
    </source>
</reference>
<evidence type="ECO:0000256" key="1">
    <source>
        <dbReference type="ARBA" id="ARBA00023002"/>
    </source>
</evidence>
<dbReference type="Gene3D" id="3.40.50.720">
    <property type="entry name" value="NAD(P)-binding Rossmann-like Domain"/>
    <property type="match status" value="2"/>
</dbReference>
<dbReference type="Proteomes" id="UP001198862">
    <property type="component" value="Unassembled WGS sequence"/>
</dbReference>
<comment type="similarity">
    <text evidence="3">Belongs to the D-isomer specific 2-hydroxyacid dehydrogenase family.</text>
</comment>
<keyword evidence="1 3" id="KW-0560">Oxidoreductase</keyword>
<comment type="caution">
    <text evidence="6">The sequence shown here is derived from an EMBL/GenBank/DDBJ whole genome shotgun (WGS) entry which is preliminary data.</text>
</comment>
<dbReference type="RefSeq" id="WP_230549262.1">
    <property type="nucleotide sequence ID" value="NZ_JAJISD010000001.1"/>
</dbReference>
<keyword evidence="7" id="KW-1185">Reference proteome</keyword>
<evidence type="ECO:0000256" key="3">
    <source>
        <dbReference type="RuleBase" id="RU003719"/>
    </source>
</evidence>
<proteinExistence type="inferred from homology"/>
<keyword evidence="2" id="KW-0520">NAD</keyword>
<evidence type="ECO:0000313" key="6">
    <source>
        <dbReference type="EMBL" id="MCC8428062.1"/>
    </source>
</evidence>
<protein>
    <submittedName>
        <fullName evidence="6">2-hydroxyacid dehydrogenase</fullName>
    </submittedName>
</protein>
<dbReference type="PANTHER" id="PTHR10996:SF178">
    <property type="entry name" value="2-HYDROXYACID DEHYDROGENASE YGL185C-RELATED"/>
    <property type="match status" value="1"/>
</dbReference>
<feature type="domain" description="D-isomer specific 2-hydroxyacid dehydrogenase NAD-binding" evidence="5">
    <location>
        <begin position="117"/>
        <end position="291"/>
    </location>
</feature>
<evidence type="ECO:0000313" key="7">
    <source>
        <dbReference type="Proteomes" id="UP001198862"/>
    </source>
</evidence>
<dbReference type="InterPro" id="IPR006139">
    <property type="entry name" value="D-isomer_2_OHA_DH_cat_dom"/>
</dbReference>
<evidence type="ECO:0000259" key="5">
    <source>
        <dbReference type="Pfam" id="PF02826"/>
    </source>
</evidence>
<dbReference type="InterPro" id="IPR036291">
    <property type="entry name" value="NAD(P)-bd_dom_sf"/>
</dbReference>
<gene>
    <name evidence="6" type="ORF">LJ725_03725</name>
</gene>
<dbReference type="SUPFAM" id="SSF52283">
    <property type="entry name" value="Formate/glycerate dehydrogenase catalytic domain-like"/>
    <property type="match status" value="1"/>
</dbReference>
<dbReference type="InterPro" id="IPR050223">
    <property type="entry name" value="D-isomer_2-hydroxyacid_DH"/>
</dbReference>
<dbReference type="PANTHER" id="PTHR10996">
    <property type="entry name" value="2-HYDROXYACID DEHYDROGENASE-RELATED"/>
    <property type="match status" value="1"/>
</dbReference>
<name>A0ABS8KPQ7_9HYPH</name>
<dbReference type="InterPro" id="IPR006140">
    <property type="entry name" value="D-isomer_DH_NAD-bd"/>
</dbReference>
<dbReference type="CDD" id="cd12156">
    <property type="entry name" value="HPPR"/>
    <property type="match status" value="1"/>
</dbReference>
<dbReference type="EMBL" id="JAJISD010000001">
    <property type="protein sequence ID" value="MCC8428062.1"/>
    <property type="molecule type" value="Genomic_DNA"/>
</dbReference>
<sequence length="338" mass="36730">MAAPVRSRPALLTGFHFTKPTLAAFSERGDIVGHMDSPTPTVADIPPGVARAVQAIVSTGSVGISDAMMAALPRLSLFCCYGTGYERVDLEAARRRGIMVTHGADANAPDVAELAVGILLASTRRLVRADKMIRRGEWKQRIPNRFGPIAGLSGGKVGILGLGAIGLEVARRLKGFDVEVAYCNRNRRSDVDFRYFSNVMALATWCDYLIVCLRSDASNRHIINAEVLKALGPRGHLVNISRGWAVDEAALADALRNDVIEGAALDVFDEEPYTGTELLELDKLVMTPHFGGGTEHAQRRMTDLVCRNLDNHFSGRPVVSPVPELREWANAPDAPRPR</sequence>